<proteinExistence type="predicted"/>
<feature type="chain" id="PRO_5019337715" evidence="2">
    <location>
        <begin position="22"/>
        <end position="398"/>
    </location>
</feature>
<keyword evidence="4" id="KW-1185">Reference proteome</keyword>
<protein>
    <submittedName>
        <fullName evidence="3">Uncharacterized protein</fullName>
    </submittedName>
</protein>
<name>A0A428RXH0_9HYPO</name>
<reference evidence="3 4" key="1">
    <citation type="submission" date="2017-06" db="EMBL/GenBank/DDBJ databases">
        <title>Comparative genomic analysis of Ambrosia Fusariam Clade fungi.</title>
        <authorList>
            <person name="Stajich J.E."/>
            <person name="Carrillo J."/>
            <person name="Kijimoto T."/>
            <person name="Eskalen A."/>
            <person name="O'Donnell K."/>
            <person name="Kasson M."/>
        </authorList>
    </citation>
    <scope>NUCLEOTIDE SEQUENCE [LARGE SCALE GENOMIC DNA]</scope>
    <source>
        <strain evidence="3 4">NRRL62606</strain>
    </source>
</reference>
<evidence type="ECO:0000313" key="4">
    <source>
        <dbReference type="Proteomes" id="UP000287972"/>
    </source>
</evidence>
<evidence type="ECO:0000256" key="2">
    <source>
        <dbReference type="SAM" id="SignalP"/>
    </source>
</evidence>
<keyword evidence="2" id="KW-0732">Signal</keyword>
<gene>
    <name evidence="3" type="ORF">CEP51_005308</name>
</gene>
<feature type="transmembrane region" description="Helical" evidence="1">
    <location>
        <begin position="60"/>
        <end position="80"/>
    </location>
</feature>
<evidence type="ECO:0000256" key="1">
    <source>
        <dbReference type="SAM" id="Phobius"/>
    </source>
</evidence>
<comment type="caution">
    <text evidence="3">The sequence shown here is derived from an EMBL/GenBank/DDBJ whole genome shotgun (WGS) entry which is preliminary data.</text>
</comment>
<feature type="signal peptide" evidence="2">
    <location>
        <begin position="1"/>
        <end position="21"/>
    </location>
</feature>
<keyword evidence="1" id="KW-0472">Membrane</keyword>
<dbReference type="Proteomes" id="UP000287972">
    <property type="component" value="Unassembled WGS sequence"/>
</dbReference>
<organism evidence="3 4">
    <name type="scientific">Fusarium floridanum</name>
    <dbReference type="NCBI Taxonomy" id="1325733"/>
    <lineage>
        <taxon>Eukaryota</taxon>
        <taxon>Fungi</taxon>
        <taxon>Dikarya</taxon>
        <taxon>Ascomycota</taxon>
        <taxon>Pezizomycotina</taxon>
        <taxon>Sordariomycetes</taxon>
        <taxon>Hypocreomycetidae</taxon>
        <taxon>Hypocreales</taxon>
        <taxon>Nectriaceae</taxon>
        <taxon>Fusarium</taxon>
        <taxon>Fusarium solani species complex</taxon>
    </lineage>
</organism>
<dbReference type="AlphaFoldDB" id="A0A428RXH0"/>
<dbReference type="EMBL" id="NKCL01000105">
    <property type="protein sequence ID" value="RSL82217.1"/>
    <property type="molecule type" value="Genomic_DNA"/>
</dbReference>
<feature type="transmembrane region" description="Helical" evidence="1">
    <location>
        <begin position="312"/>
        <end position="336"/>
    </location>
</feature>
<keyword evidence="1" id="KW-1133">Transmembrane helix</keyword>
<accession>A0A428RXH0</accession>
<evidence type="ECO:0000313" key="3">
    <source>
        <dbReference type="EMBL" id="RSL82217.1"/>
    </source>
</evidence>
<sequence length="398" mass="44682">MKRSPGLTSLLLLATFTIVTASLASGITSDASLATTATIETSPNATPTPTPDAAERCRNQVVSSIRVIRIILTLAVVSALHMPGSLVYQKRPRFHRLAPEVGLLDLIPTLIALTQSIIIHKRSWREAVTAVLICRYCTSKEDPWWEKPEYGDDDLAIPTSTFNSDQSLQDVLDHLQTFEPARILYITLAVTTVTEALTNKPSLELTLLVATYAIPLFTLELISLAALRWNPPGSILERSQEIMSYAKLITEIKQAIPSTNQEPLRQRLFDASHVVIIVVLGIPAALHLFYPFSIPGFILITFSEWHSANGKWYISWLTWVGWLVYLAAAILLFFIVSRLPAWIMARPFPKLCTRYCERRDRLVEAVLEPVFSDRPSHVFLVDVYTVLKIIVLVRHFVL</sequence>
<keyword evidence="1" id="KW-0812">Transmembrane</keyword>
<feature type="transmembrane region" description="Helical" evidence="1">
    <location>
        <begin position="274"/>
        <end position="300"/>
    </location>
</feature>